<reference evidence="2 3" key="1">
    <citation type="journal article" date="2015" name="Genome Biol. Evol.">
        <title>Characterization of Three Mycobacterium spp. with Potential Use in Bioremediation by Genome Sequencing and Comparative Genomics.</title>
        <authorList>
            <person name="Das S."/>
            <person name="Pettersson B.M."/>
            <person name="Behra P.R."/>
            <person name="Ramesh M."/>
            <person name="Dasgupta S."/>
            <person name="Bhattacharya A."/>
            <person name="Kirsebom L.A."/>
        </authorList>
    </citation>
    <scope>NUCLEOTIDE SEQUENCE [LARGE SCALE GENOMIC DNA]</scope>
    <source>
        <strain evidence="2 3">DSM 44219</strain>
    </source>
</reference>
<dbReference type="Proteomes" id="UP000036176">
    <property type="component" value="Unassembled WGS sequence"/>
</dbReference>
<dbReference type="Pfam" id="PF06197">
    <property type="entry name" value="DUF998"/>
    <property type="match status" value="1"/>
</dbReference>
<sequence>MAATLWIGAGVGYLATEAVAAARVPGYSYLVDYISDLGRPESPLSWWMNAAFRVQGMAFVVAGALMVRTGPPRRGALAFVVAACVYGAGSVVVGLFPSGGTGNAQGLHVGGAAAAIVGGNLAVLIAAWAGLPHHLRALRRAGYGLGTIGLLSGALLVAARLPTGVCERGAIYPIIAWQLVAAVAVLTSRPLSTDRADDPRAGGRTR</sequence>
<gene>
    <name evidence="2" type="ORF">MCHUDSM44219_01947</name>
</gene>
<name>A0A0J6WGB9_MYCCU</name>
<evidence type="ECO:0000313" key="2">
    <source>
        <dbReference type="EMBL" id="KMO81594.1"/>
    </source>
</evidence>
<feature type="transmembrane region" description="Helical" evidence="1">
    <location>
        <begin position="143"/>
        <end position="163"/>
    </location>
</feature>
<dbReference type="RefSeq" id="WP_048417959.1">
    <property type="nucleotide sequence ID" value="NZ_JYNX01000031.1"/>
</dbReference>
<keyword evidence="1" id="KW-0472">Membrane</keyword>
<keyword evidence="1" id="KW-1133">Transmembrane helix</keyword>
<keyword evidence="1" id="KW-0812">Transmembrane</keyword>
<evidence type="ECO:0000313" key="3">
    <source>
        <dbReference type="Proteomes" id="UP000036176"/>
    </source>
</evidence>
<keyword evidence="3" id="KW-1185">Reference proteome</keyword>
<proteinExistence type="predicted"/>
<feature type="transmembrane region" description="Helical" evidence="1">
    <location>
        <begin position="169"/>
        <end position="187"/>
    </location>
</feature>
<feature type="transmembrane region" description="Helical" evidence="1">
    <location>
        <begin position="109"/>
        <end position="131"/>
    </location>
</feature>
<dbReference type="OrthoDB" id="5191116at2"/>
<accession>A0A0J6WGB9</accession>
<evidence type="ECO:0000256" key="1">
    <source>
        <dbReference type="SAM" id="Phobius"/>
    </source>
</evidence>
<feature type="transmembrane region" description="Helical" evidence="1">
    <location>
        <begin position="77"/>
        <end position="97"/>
    </location>
</feature>
<comment type="caution">
    <text evidence="2">The sequence shown here is derived from an EMBL/GenBank/DDBJ whole genome shotgun (WGS) entry which is preliminary data.</text>
</comment>
<evidence type="ECO:0008006" key="4">
    <source>
        <dbReference type="Google" id="ProtNLM"/>
    </source>
</evidence>
<feature type="transmembrane region" description="Helical" evidence="1">
    <location>
        <begin position="44"/>
        <end position="65"/>
    </location>
</feature>
<dbReference type="AlphaFoldDB" id="A0A0J6WGB9"/>
<dbReference type="EMBL" id="JYNX01000031">
    <property type="protein sequence ID" value="KMO81594.1"/>
    <property type="molecule type" value="Genomic_DNA"/>
</dbReference>
<dbReference type="InterPro" id="IPR009339">
    <property type="entry name" value="DUF998"/>
</dbReference>
<protein>
    <recommendedName>
        <fullName evidence="4">DUF998 domain-containing protein</fullName>
    </recommendedName>
</protein>
<organism evidence="2 3">
    <name type="scientific">Mycolicibacterium chubuense</name>
    <name type="common">Mycobacterium chubuense</name>
    <dbReference type="NCBI Taxonomy" id="1800"/>
    <lineage>
        <taxon>Bacteria</taxon>
        <taxon>Bacillati</taxon>
        <taxon>Actinomycetota</taxon>
        <taxon>Actinomycetes</taxon>
        <taxon>Mycobacteriales</taxon>
        <taxon>Mycobacteriaceae</taxon>
        <taxon>Mycolicibacterium</taxon>
    </lineage>
</organism>